<dbReference type="EMBL" id="JAGSXH010000108">
    <property type="protein sequence ID" value="MBS2965923.1"/>
    <property type="molecule type" value="Genomic_DNA"/>
</dbReference>
<sequence>MLVRLAYLAVSNVFAMVRLLLAGEREKDVEILVLRPPEPINELARIVHLGVLVPMAHRKQPQHRERVRHAKVSQSQQHGRSPCHSNRQP</sequence>
<feature type="compositionally biased region" description="Basic residues" evidence="1">
    <location>
        <begin position="57"/>
        <end position="71"/>
    </location>
</feature>
<evidence type="ECO:0000313" key="3">
    <source>
        <dbReference type="Proteomes" id="UP000677913"/>
    </source>
</evidence>
<accession>A0A8J7WP09</accession>
<comment type="caution">
    <text evidence="2">The sequence shown here is derived from an EMBL/GenBank/DDBJ whole genome shotgun (WGS) entry which is preliminary data.</text>
</comment>
<feature type="region of interest" description="Disordered" evidence="1">
    <location>
        <begin position="57"/>
        <end position="89"/>
    </location>
</feature>
<protein>
    <submittedName>
        <fullName evidence="2">Uncharacterized protein</fullName>
    </submittedName>
</protein>
<dbReference type="AlphaFoldDB" id="A0A8J7WP09"/>
<dbReference type="Proteomes" id="UP000677913">
    <property type="component" value="Unassembled WGS sequence"/>
</dbReference>
<organism evidence="2 3">
    <name type="scientific">Actinocrinis puniceicyclus</name>
    <dbReference type="NCBI Taxonomy" id="977794"/>
    <lineage>
        <taxon>Bacteria</taxon>
        <taxon>Bacillati</taxon>
        <taxon>Actinomycetota</taxon>
        <taxon>Actinomycetes</taxon>
        <taxon>Catenulisporales</taxon>
        <taxon>Actinospicaceae</taxon>
        <taxon>Actinocrinis</taxon>
    </lineage>
</organism>
<evidence type="ECO:0000313" key="2">
    <source>
        <dbReference type="EMBL" id="MBS2965923.1"/>
    </source>
</evidence>
<keyword evidence="3" id="KW-1185">Reference proteome</keyword>
<evidence type="ECO:0000256" key="1">
    <source>
        <dbReference type="SAM" id="MobiDB-lite"/>
    </source>
</evidence>
<proteinExistence type="predicted"/>
<feature type="compositionally biased region" description="Polar residues" evidence="1">
    <location>
        <begin position="72"/>
        <end position="89"/>
    </location>
</feature>
<reference evidence="2" key="1">
    <citation type="submission" date="2021-04" db="EMBL/GenBank/DDBJ databases">
        <title>Genome based classification of Actinospica acidithermotolerans sp. nov., an actinobacterium isolated from an Indonesian hot spring.</title>
        <authorList>
            <person name="Kusuma A.B."/>
            <person name="Putra K.E."/>
            <person name="Nafisah S."/>
            <person name="Loh J."/>
            <person name="Nouioui I."/>
            <person name="Goodfellow M."/>
        </authorList>
    </citation>
    <scope>NUCLEOTIDE SEQUENCE</scope>
    <source>
        <strain evidence="2">DSM 45618</strain>
    </source>
</reference>
<name>A0A8J7WP09_9ACTN</name>
<gene>
    <name evidence="2" type="ORF">KGA66_22955</name>
</gene>